<sequence length="249" mass="27409">MEKTTNSPSSGQQVAPHDRYHGVMERLSETQHEIMEFYRLNGKPKMRGWIHAAFAPVAFVAGIVLIALSGGGPLALACAVFALTGVLLFGVSGMYHRGFWPAKARMLLKRLDHANIALLIAGTYTPIALTLLSGTKQAVLLWTIWGCALLVVLFRVLWTGAPRWLYTPIYMVMGLLAVFFLGDFWQVSPAAMILIATGGAFYIVGAIFYASKWPRMSPSIFGFHELFHACTVIGFILHYIAVMLAIFAV</sequence>
<evidence type="ECO:0000256" key="4">
    <source>
        <dbReference type="ARBA" id="ARBA00023136"/>
    </source>
</evidence>
<name>A0ABP9BLI6_9MICC</name>
<feature type="transmembrane region" description="Helical" evidence="5">
    <location>
        <begin position="139"/>
        <end position="158"/>
    </location>
</feature>
<dbReference type="PANTHER" id="PTHR20855:SF3">
    <property type="entry name" value="LD03007P"/>
    <property type="match status" value="1"/>
</dbReference>
<keyword evidence="2 5" id="KW-0812">Transmembrane</keyword>
<proteinExistence type="predicted"/>
<dbReference type="EMBL" id="BAABKP010000002">
    <property type="protein sequence ID" value="GAA4797015.1"/>
    <property type="molecule type" value="Genomic_DNA"/>
</dbReference>
<evidence type="ECO:0000313" key="7">
    <source>
        <dbReference type="Proteomes" id="UP001500187"/>
    </source>
</evidence>
<feature type="transmembrane region" description="Helical" evidence="5">
    <location>
        <begin position="226"/>
        <end position="248"/>
    </location>
</feature>
<evidence type="ECO:0000256" key="1">
    <source>
        <dbReference type="ARBA" id="ARBA00004141"/>
    </source>
</evidence>
<feature type="transmembrane region" description="Helical" evidence="5">
    <location>
        <begin position="49"/>
        <end position="68"/>
    </location>
</feature>
<evidence type="ECO:0000256" key="2">
    <source>
        <dbReference type="ARBA" id="ARBA00022692"/>
    </source>
</evidence>
<evidence type="ECO:0000256" key="5">
    <source>
        <dbReference type="SAM" id="Phobius"/>
    </source>
</evidence>
<dbReference type="Proteomes" id="UP001500187">
    <property type="component" value="Unassembled WGS sequence"/>
</dbReference>
<keyword evidence="4 5" id="KW-0472">Membrane</keyword>
<comment type="subcellular location">
    <subcellularLocation>
        <location evidence="1">Membrane</location>
        <topology evidence="1">Multi-pass membrane protein</topology>
    </subcellularLocation>
</comment>
<feature type="transmembrane region" description="Helical" evidence="5">
    <location>
        <begin position="165"/>
        <end position="185"/>
    </location>
</feature>
<feature type="transmembrane region" description="Helical" evidence="5">
    <location>
        <begin position="191"/>
        <end position="210"/>
    </location>
</feature>
<evidence type="ECO:0000256" key="3">
    <source>
        <dbReference type="ARBA" id="ARBA00022989"/>
    </source>
</evidence>
<organism evidence="6 7">
    <name type="scientific">Rothia endophytica</name>
    <dbReference type="NCBI Taxonomy" id="1324766"/>
    <lineage>
        <taxon>Bacteria</taxon>
        <taxon>Bacillati</taxon>
        <taxon>Actinomycetota</taxon>
        <taxon>Actinomycetes</taxon>
        <taxon>Micrococcales</taxon>
        <taxon>Micrococcaceae</taxon>
        <taxon>Rothia</taxon>
    </lineage>
</organism>
<comment type="caution">
    <text evidence="6">The sequence shown here is derived from an EMBL/GenBank/DDBJ whole genome shotgun (WGS) entry which is preliminary data.</text>
</comment>
<reference evidence="7" key="1">
    <citation type="journal article" date="2019" name="Int. J. Syst. Evol. Microbiol.">
        <title>The Global Catalogue of Microorganisms (GCM) 10K type strain sequencing project: providing services to taxonomists for standard genome sequencing and annotation.</title>
        <authorList>
            <consortium name="The Broad Institute Genomics Platform"/>
            <consortium name="The Broad Institute Genome Sequencing Center for Infectious Disease"/>
            <person name="Wu L."/>
            <person name="Ma J."/>
        </authorList>
    </citation>
    <scope>NUCLEOTIDE SEQUENCE [LARGE SCALE GENOMIC DNA]</scope>
    <source>
        <strain evidence="7">JCM 18541</strain>
    </source>
</reference>
<keyword evidence="3 5" id="KW-1133">Transmembrane helix</keyword>
<dbReference type="Pfam" id="PF03006">
    <property type="entry name" value="HlyIII"/>
    <property type="match status" value="1"/>
</dbReference>
<feature type="transmembrane region" description="Helical" evidence="5">
    <location>
        <begin position="116"/>
        <end position="133"/>
    </location>
</feature>
<keyword evidence="7" id="KW-1185">Reference proteome</keyword>
<protein>
    <submittedName>
        <fullName evidence="6">Hemolysin III family protein</fullName>
    </submittedName>
</protein>
<gene>
    <name evidence="6" type="ORF">GCM10023352_15740</name>
</gene>
<accession>A0ABP9BLI6</accession>
<dbReference type="PANTHER" id="PTHR20855">
    <property type="entry name" value="ADIPOR/PROGESTIN RECEPTOR-RELATED"/>
    <property type="match status" value="1"/>
</dbReference>
<dbReference type="InterPro" id="IPR004254">
    <property type="entry name" value="AdipoR/HlyIII-related"/>
</dbReference>
<dbReference type="RefSeq" id="WP_345446247.1">
    <property type="nucleotide sequence ID" value="NZ_BAABKP010000002.1"/>
</dbReference>
<evidence type="ECO:0000313" key="6">
    <source>
        <dbReference type="EMBL" id="GAA4797015.1"/>
    </source>
</evidence>
<feature type="transmembrane region" description="Helical" evidence="5">
    <location>
        <begin position="74"/>
        <end position="95"/>
    </location>
</feature>